<dbReference type="PROSITE" id="PS00232">
    <property type="entry name" value="CADHERIN_1"/>
    <property type="match status" value="6"/>
</dbReference>
<evidence type="ECO:0000313" key="13">
    <source>
        <dbReference type="Ensembl" id="ENSCSAVP00000016247.1"/>
    </source>
</evidence>
<feature type="domain" description="Cadherin" evidence="12">
    <location>
        <begin position="5"/>
        <end position="73"/>
    </location>
</feature>
<proteinExistence type="predicted"/>
<dbReference type="InterPro" id="IPR002126">
    <property type="entry name" value="Cadherin-like_dom"/>
</dbReference>
<feature type="domain" description="Cadherin" evidence="12">
    <location>
        <begin position="609"/>
        <end position="715"/>
    </location>
</feature>
<dbReference type="PROSITE" id="PS50268">
    <property type="entry name" value="CADHERIN_2"/>
    <property type="match status" value="11"/>
</dbReference>
<keyword evidence="2" id="KW-1003">Cell membrane</keyword>
<keyword evidence="6 11" id="KW-0106">Calcium</keyword>
<dbReference type="FunFam" id="2.60.40.60:FF:000033">
    <property type="entry name" value="FAT atypical cadherin 1"/>
    <property type="match status" value="1"/>
</dbReference>
<feature type="domain" description="Cadherin" evidence="12">
    <location>
        <begin position="836"/>
        <end position="899"/>
    </location>
</feature>
<reference evidence="14" key="1">
    <citation type="submission" date="2003-08" db="EMBL/GenBank/DDBJ databases">
        <authorList>
            <person name="Birren B."/>
            <person name="Nusbaum C."/>
            <person name="Abebe A."/>
            <person name="Abouelleil A."/>
            <person name="Adekoya E."/>
            <person name="Ait-zahra M."/>
            <person name="Allen N."/>
            <person name="Allen T."/>
            <person name="An P."/>
            <person name="Anderson M."/>
            <person name="Anderson S."/>
            <person name="Arachchi H."/>
            <person name="Armbruster J."/>
            <person name="Bachantsang P."/>
            <person name="Baldwin J."/>
            <person name="Barry A."/>
            <person name="Bayul T."/>
            <person name="Blitshsteyn B."/>
            <person name="Bloom T."/>
            <person name="Blye J."/>
            <person name="Boguslavskiy L."/>
            <person name="Borowsky M."/>
            <person name="Boukhgalter B."/>
            <person name="Brunache A."/>
            <person name="Butler J."/>
            <person name="Calixte N."/>
            <person name="Calvo S."/>
            <person name="Camarata J."/>
            <person name="Campo K."/>
            <person name="Chang J."/>
            <person name="Cheshatsang Y."/>
            <person name="Citroen M."/>
            <person name="Collymore A."/>
            <person name="Considine T."/>
            <person name="Cook A."/>
            <person name="Cooke P."/>
            <person name="Corum B."/>
            <person name="Cuomo C."/>
            <person name="David R."/>
            <person name="Dawoe T."/>
            <person name="Degray S."/>
            <person name="Dodge S."/>
            <person name="Dooley K."/>
            <person name="Dorje P."/>
            <person name="Dorjee K."/>
            <person name="Dorris L."/>
            <person name="Duffey N."/>
            <person name="Dupes A."/>
            <person name="Elkins T."/>
            <person name="Engels R."/>
            <person name="Erickson J."/>
            <person name="Farina A."/>
            <person name="Faro S."/>
            <person name="Ferreira P."/>
            <person name="Fischer H."/>
            <person name="Fitzgerald M."/>
            <person name="Foley K."/>
            <person name="Gage D."/>
            <person name="Galagan J."/>
            <person name="Gearin G."/>
            <person name="Gnerre S."/>
            <person name="Gnirke A."/>
            <person name="Goyette A."/>
            <person name="Graham J."/>
            <person name="Grandbois E."/>
            <person name="Gyaltsen K."/>
            <person name="Hafez N."/>
            <person name="Hagopian D."/>
            <person name="Hagos B."/>
            <person name="Hall J."/>
            <person name="Hatcher B."/>
            <person name="Heller A."/>
            <person name="Higgins H."/>
            <person name="Honan T."/>
            <person name="Horn A."/>
            <person name="Houde N."/>
            <person name="Hughes L."/>
            <person name="Hulme W."/>
            <person name="Husby E."/>
            <person name="Iliev I."/>
            <person name="Jaffe D."/>
            <person name="Jones C."/>
            <person name="Kamal M."/>
            <person name="Kamat A."/>
            <person name="Kamvysselis M."/>
            <person name="Karlsson E."/>
            <person name="Kells C."/>
            <person name="Kieu A."/>
            <person name="Kisner P."/>
            <person name="Kodira C."/>
            <person name="Kulbokas E."/>
            <person name="Labutti K."/>
            <person name="Lama D."/>
            <person name="Landers T."/>
            <person name="Leger J."/>
            <person name="Levine S."/>
            <person name="Lewis D."/>
            <person name="Lewis T."/>
            <person name="Lindblad-toh K."/>
            <person name="Liu X."/>
            <person name="Lokyitsang T."/>
            <person name="Lokyitsang Y."/>
            <person name="Lucien O."/>
            <person name="Lui A."/>
            <person name="Ma L.J."/>
            <person name="Mabbitt R."/>
            <person name="Macdonald J."/>
            <person name="Maclean C."/>
            <person name="Major J."/>
            <person name="Manning J."/>
            <person name="Marabella R."/>
            <person name="Maru K."/>
            <person name="Matthews C."/>
            <person name="Mauceli E."/>
            <person name="Mccarthy M."/>
            <person name="Mcdonough S."/>
            <person name="Mcghee T."/>
            <person name="Meldrim J."/>
            <person name="Meneus L."/>
            <person name="Mesirov J."/>
            <person name="Mihalev A."/>
            <person name="Mihova T."/>
            <person name="Mikkelsen T."/>
            <person name="Mlenga V."/>
            <person name="Moru K."/>
            <person name="Mozes J."/>
            <person name="Mulrain L."/>
            <person name="Munson G."/>
            <person name="Naylor J."/>
            <person name="Newes C."/>
            <person name="Nguyen C."/>
            <person name="Nguyen N."/>
            <person name="Nguyen T."/>
            <person name="Nicol R."/>
            <person name="Nielsen C."/>
            <person name="Nizzari M."/>
            <person name="Norbu C."/>
            <person name="Norbu N."/>
            <person name="O'donnell P."/>
            <person name="Okoawo O."/>
            <person name="O'leary S."/>
            <person name="Omotosho B."/>
            <person name="O'neill K."/>
            <person name="Osman S."/>
            <person name="Parker S."/>
            <person name="Perrin D."/>
            <person name="Phunkhang P."/>
            <person name="Piqani B."/>
            <person name="Purcell S."/>
            <person name="Rachupka T."/>
            <person name="Ramasamy U."/>
            <person name="Rameau R."/>
            <person name="Ray V."/>
            <person name="Raymond C."/>
            <person name="Retta R."/>
            <person name="Richardson S."/>
            <person name="Rise C."/>
            <person name="Rodriguez J."/>
            <person name="Rogers J."/>
            <person name="Rogov P."/>
            <person name="Rutman M."/>
            <person name="Schupbach R."/>
            <person name="Seaman C."/>
            <person name="Settipalli S."/>
            <person name="Sharpe T."/>
            <person name="Sheridan J."/>
            <person name="Sherpa N."/>
            <person name="Shi J."/>
            <person name="Smirnov S."/>
            <person name="Smith C."/>
            <person name="Sougnez C."/>
            <person name="Spencer B."/>
            <person name="Stalker J."/>
            <person name="Stange-thomann N."/>
            <person name="Stavropoulos S."/>
            <person name="Stetson K."/>
            <person name="Stone C."/>
            <person name="Stone S."/>
            <person name="Stubbs M."/>
            <person name="Talamas J."/>
            <person name="Tchuinga P."/>
            <person name="Tenzing P."/>
            <person name="Tesfaye S."/>
            <person name="Theodore J."/>
            <person name="Thoulutsang Y."/>
            <person name="Topham K."/>
            <person name="Towey S."/>
            <person name="Tsamla T."/>
            <person name="Tsomo N."/>
            <person name="Vallee D."/>
            <person name="Vassiliev H."/>
            <person name="Venkataraman V."/>
            <person name="Vinson J."/>
            <person name="Vo A."/>
            <person name="Wade C."/>
            <person name="Wang S."/>
            <person name="Wangchuk T."/>
            <person name="Wangdi T."/>
            <person name="Whittaker C."/>
            <person name="Wilkinson J."/>
            <person name="Wu Y."/>
            <person name="Wyman D."/>
            <person name="Yadav S."/>
            <person name="Yang S."/>
            <person name="Yang X."/>
            <person name="Yeager S."/>
            <person name="Yee E."/>
            <person name="Young G."/>
            <person name="Zainoun J."/>
            <person name="Zembeck L."/>
            <person name="Zimmer A."/>
            <person name="Zody M."/>
            <person name="Lander E."/>
        </authorList>
    </citation>
    <scope>NUCLEOTIDE SEQUENCE [LARGE SCALE GENOMIC DNA]</scope>
</reference>
<evidence type="ECO:0000256" key="7">
    <source>
        <dbReference type="ARBA" id="ARBA00022889"/>
    </source>
</evidence>
<feature type="domain" description="Cadherin" evidence="12">
    <location>
        <begin position="74"/>
        <end position="184"/>
    </location>
</feature>
<accession>H2ZF81</accession>
<evidence type="ECO:0000256" key="10">
    <source>
        <dbReference type="ARBA" id="ARBA00023180"/>
    </source>
</evidence>
<dbReference type="FunFam" id="2.60.40.60:FF:000007">
    <property type="entry name" value="Protocadherin alpha 2"/>
    <property type="match status" value="1"/>
</dbReference>
<feature type="domain" description="Cadherin" evidence="12">
    <location>
        <begin position="506"/>
        <end position="608"/>
    </location>
</feature>
<dbReference type="HOGENOM" id="CLU_001273_1_0_1"/>
<keyword evidence="10" id="KW-0325">Glycoprotein</keyword>
<dbReference type="GeneTree" id="ENSGT00940000166124"/>
<dbReference type="GO" id="GO:0007156">
    <property type="term" value="P:homophilic cell adhesion via plasma membrane adhesion molecules"/>
    <property type="evidence" value="ECO:0007669"/>
    <property type="project" value="InterPro"/>
</dbReference>
<keyword evidence="3" id="KW-0812">Transmembrane</keyword>
<dbReference type="SUPFAM" id="SSF49313">
    <property type="entry name" value="Cadherin-like"/>
    <property type="match status" value="11"/>
</dbReference>
<feature type="domain" description="Cadherin" evidence="12">
    <location>
        <begin position="716"/>
        <end position="816"/>
    </location>
</feature>
<evidence type="ECO:0000256" key="9">
    <source>
        <dbReference type="ARBA" id="ARBA00023136"/>
    </source>
</evidence>
<reference evidence="13" key="2">
    <citation type="submission" date="2025-08" db="UniProtKB">
        <authorList>
            <consortium name="Ensembl"/>
        </authorList>
    </citation>
    <scope>IDENTIFICATION</scope>
</reference>
<keyword evidence="9" id="KW-0472">Membrane</keyword>
<keyword evidence="7" id="KW-0130">Cell adhesion</keyword>
<organism evidence="13 14">
    <name type="scientific">Ciona savignyi</name>
    <name type="common">Pacific transparent sea squirt</name>
    <dbReference type="NCBI Taxonomy" id="51511"/>
    <lineage>
        <taxon>Eukaryota</taxon>
        <taxon>Metazoa</taxon>
        <taxon>Chordata</taxon>
        <taxon>Tunicata</taxon>
        <taxon>Ascidiacea</taxon>
        <taxon>Phlebobranchia</taxon>
        <taxon>Cionidae</taxon>
        <taxon>Ciona</taxon>
    </lineage>
</organism>
<name>H2ZF81_CIOSA</name>
<dbReference type="InterPro" id="IPR020894">
    <property type="entry name" value="Cadherin_CS"/>
</dbReference>
<dbReference type="PANTHER" id="PTHR24026:SF136">
    <property type="entry name" value="PROTOCADHERIN-23"/>
    <property type="match status" value="1"/>
</dbReference>
<protein>
    <recommendedName>
        <fullName evidence="12">Cadherin domain-containing protein</fullName>
    </recommendedName>
</protein>
<evidence type="ECO:0000256" key="11">
    <source>
        <dbReference type="PROSITE-ProRule" id="PRU00043"/>
    </source>
</evidence>
<reference evidence="13" key="3">
    <citation type="submission" date="2025-09" db="UniProtKB">
        <authorList>
            <consortium name="Ensembl"/>
        </authorList>
    </citation>
    <scope>IDENTIFICATION</scope>
</reference>
<dbReference type="FunFam" id="2.60.40.60:FF:000102">
    <property type="entry name" value="Dachsous cadherin-related 1b"/>
    <property type="match status" value="1"/>
</dbReference>
<keyword evidence="4" id="KW-0732">Signal</keyword>
<keyword evidence="14" id="KW-1185">Reference proteome</keyword>
<comment type="subcellular location">
    <subcellularLocation>
        <location evidence="1">Cell membrane</location>
        <topology evidence="1">Single-pass type I membrane protein</topology>
    </subcellularLocation>
</comment>
<dbReference type="Ensembl" id="ENSCSAVT00000016428.1">
    <property type="protein sequence ID" value="ENSCSAVP00000016247.1"/>
    <property type="gene ID" value="ENSCSAVG00000009559.1"/>
</dbReference>
<dbReference type="GO" id="GO:0005886">
    <property type="term" value="C:plasma membrane"/>
    <property type="evidence" value="ECO:0007669"/>
    <property type="project" value="UniProtKB-SubCell"/>
</dbReference>
<keyword evidence="8" id="KW-1133">Transmembrane helix</keyword>
<evidence type="ECO:0000259" key="12">
    <source>
        <dbReference type="PROSITE" id="PS50268"/>
    </source>
</evidence>
<evidence type="ECO:0000256" key="6">
    <source>
        <dbReference type="ARBA" id="ARBA00022837"/>
    </source>
</evidence>
<dbReference type="Gene3D" id="2.60.40.60">
    <property type="entry name" value="Cadherins"/>
    <property type="match status" value="12"/>
</dbReference>
<dbReference type="Proteomes" id="UP000007875">
    <property type="component" value="Unassembled WGS sequence"/>
</dbReference>
<dbReference type="Pfam" id="PF00028">
    <property type="entry name" value="Cadherin"/>
    <property type="match status" value="8"/>
</dbReference>
<sequence>EQNGYYITSEDSNPFMQYFDRGVVENQGIIKTIKKLDHETFSSFDIAVYDSVLNRYFEVRIDVTDINDHAPEFRVSQLNLTISEASQIGAKYNLGTAVDPDSDPFNVQGYTIISGNEDKAFRLNNRHINGQIYVDLIVNQTLNRELVSNYSFTVEAFDGDVPPKTGQLDVYIDISDVNDNPPVFDFSRYTVRLSENEPVGRDVITLNATDQDIGQNAMLTYRIDRSQSDPGFIFEIESNSGRIYLNKKLDFEQVVQHKLVVEARDEGSEPQVGSTVVIVEVTDVNDNEPQINVIFLDAGEAKVSEGAEPGDYIARVSVSDQDLGELSQVNVSLEGGNGRFGLQTENNIIYLVCVKLKLDRETESLYHITLNAVDFGSPPQSATTSFTITVEDINDNPPRFPSDLIEIELSQSAFPGTFVTQLQSTDADIGRNAEVTYRLDGSPQSLWLNINPHSGLITTARSLDSLTSPELQVTVWATDGGTPALASNATLVIRLSDAVNSPPRFQSSSYAVSVPEDAAVGHCFLKVHATDPDSSVISYSFVIGSLQDPPTNFQVNSSSGDVCVTSSLNRETTASYDLQIQATDQGGQWDRAPLVITIEDVNDNKPVFSPVSYVINVDRNADVGTPITKLTATDADDVTGSGYGRVTFVMTSGNDEALFALDTETGWLNHLLLQKPPVLNMIDVAAVDGGGLSSDVDASVVISIVDGSSTGGPVFTQARYFFQASEADPKETLLGTISATANDGRAVTYFIRHDPPHSTWFSVRPTGDVIVRSPMDREIFPSITFQVIASSGSPPIFGFAMVTVTISDVNDNPPHFISSSAGRLEPIIIPFSSLVGATLHSVVAIDNDEGRNGQVKYRLQSDFFSIDSNTGVILLTSALPHQATNYSVTIEAYDQGQSPHCSLKIFDLVLPKIQHSLKGSYLSLSEKYFKEGVMRPWYKVESTEGHSLITTNSTAKIAYYLQSSSSAFIFSIFSNGSLYLIRGLDYETQDTYSFEVTDRSPTSPRFSTASARVIVRDVNDNSPRFVGHHMTYVAEDEPIGYPAMRLAAEDADAGVNGRVMYAIDSESAAFVIDPNNEVISLAMELDRENKSSYRLTVFAQDSAFPSLYDWCFVLVTVVDVNDNAPQFSPLDGSIVPPLLSRLEIPEHIEGPQVVHTIAARDADIGENGQITYAIS</sequence>
<keyword evidence="5" id="KW-0677">Repeat</keyword>
<feature type="domain" description="Cadherin" evidence="12">
    <location>
        <begin position="940"/>
        <end position="1025"/>
    </location>
</feature>
<dbReference type="InterPro" id="IPR015919">
    <property type="entry name" value="Cadherin-like_sf"/>
</dbReference>
<feature type="domain" description="Cadherin" evidence="12">
    <location>
        <begin position="295"/>
        <end position="400"/>
    </location>
</feature>
<evidence type="ECO:0000256" key="2">
    <source>
        <dbReference type="ARBA" id="ARBA00022475"/>
    </source>
</evidence>
<feature type="domain" description="Cadherin" evidence="12">
    <location>
        <begin position="1033"/>
        <end position="1127"/>
    </location>
</feature>
<dbReference type="FunFam" id="2.60.40.60:FF:000020">
    <property type="entry name" value="Dachsous cadherin-related 1b"/>
    <property type="match status" value="3"/>
</dbReference>
<dbReference type="CDD" id="cd11304">
    <property type="entry name" value="Cadherin_repeat"/>
    <property type="match status" value="12"/>
</dbReference>
<dbReference type="SMART" id="SM00112">
    <property type="entry name" value="CA"/>
    <property type="match status" value="11"/>
</dbReference>
<dbReference type="PRINTS" id="PR00205">
    <property type="entry name" value="CADHERIN"/>
</dbReference>
<evidence type="ECO:0000256" key="4">
    <source>
        <dbReference type="ARBA" id="ARBA00022729"/>
    </source>
</evidence>
<feature type="domain" description="Cadherin" evidence="12">
    <location>
        <begin position="185"/>
        <end position="291"/>
    </location>
</feature>
<evidence type="ECO:0000313" key="14">
    <source>
        <dbReference type="Proteomes" id="UP000007875"/>
    </source>
</evidence>
<evidence type="ECO:0000256" key="8">
    <source>
        <dbReference type="ARBA" id="ARBA00022989"/>
    </source>
</evidence>
<dbReference type="AlphaFoldDB" id="H2ZF81"/>
<evidence type="ECO:0000256" key="1">
    <source>
        <dbReference type="ARBA" id="ARBA00004251"/>
    </source>
</evidence>
<evidence type="ECO:0000256" key="3">
    <source>
        <dbReference type="ARBA" id="ARBA00022692"/>
    </source>
</evidence>
<dbReference type="GO" id="GO:0005509">
    <property type="term" value="F:calcium ion binding"/>
    <property type="evidence" value="ECO:0007669"/>
    <property type="project" value="UniProtKB-UniRule"/>
</dbReference>
<dbReference type="PANTHER" id="PTHR24026">
    <property type="entry name" value="FAT ATYPICAL CADHERIN-RELATED"/>
    <property type="match status" value="1"/>
</dbReference>
<evidence type="ECO:0000256" key="5">
    <source>
        <dbReference type="ARBA" id="ARBA00022737"/>
    </source>
</evidence>
<feature type="domain" description="Cadherin" evidence="12">
    <location>
        <begin position="401"/>
        <end position="505"/>
    </location>
</feature>